<evidence type="ECO:0000256" key="3">
    <source>
        <dbReference type="ARBA" id="ARBA00023315"/>
    </source>
</evidence>
<reference evidence="5 6" key="1">
    <citation type="submission" date="2013-08" db="EMBL/GenBank/DDBJ databases">
        <authorList>
            <person name="Huang J."/>
            <person name="Wang G."/>
        </authorList>
    </citation>
    <scope>NUCLEOTIDE SEQUENCE [LARGE SCALE GENOMIC DNA]</scope>
    <source>
        <strain evidence="5 6">BH030004</strain>
    </source>
</reference>
<gene>
    <name evidence="5" type="ORF">N783_14635</name>
</gene>
<keyword evidence="2 4" id="KW-0808">Transferase</keyword>
<dbReference type="Pfam" id="PF02522">
    <property type="entry name" value="Antibiotic_NAT"/>
    <property type="match status" value="1"/>
</dbReference>
<evidence type="ECO:0000256" key="2">
    <source>
        <dbReference type="ARBA" id="ARBA00022679"/>
    </source>
</evidence>
<dbReference type="eggNOG" id="COG2746">
    <property type="taxonomic scope" value="Bacteria"/>
</dbReference>
<dbReference type="EMBL" id="AVPF01000040">
    <property type="protein sequence ID" value="KGX85425.1"/>
    <property type="molecule type" value="Genomic_DNA"/>
</dbReference>
<dbReference type="STRING" id="1385511.GCA_000425225_00546"/>
<keyword evidence="3 4" id="KW-0012">Acyltransferase</keyword>
<keyword evidence="6" id="KW-1185">Reference proteome</keyword>
<comment type="caution">
    <text evidence="5">The sequence shown here is derived from an EMBL/GenBank/DDBJ whole genome shotgun (WGS) entry which is preliminary data.</text>
</comment>
<dbReference type="OrthoDB" id="7330654at2"/>
<sequence>MSDLIQHTPKPRTRDTIRRDLQEMGIQKGMTIMVHSSLSSIGWVNGGAVAVIQALMDVVTEQGNIVMPSQSDDAVDPSYWSKPSVPEEWWEEIRNTFPAYHPNYTPASRMGQIVDIFRTFPNVKRSSHPHNSFAAWGKDSETIIQDHSLDFSFGEESPLKTLYDLDANILFIGTDYGSCTAFHLAENRTYFKEIITKKATVLENDEEIRKSFQDLETREDLFEQIGLDFEKQYGVTKGLIGSASSRLFSLQEAVDYAEKWLNHYYQSG</sequence>
<dbReference type="InterPro" id="IPR003679">
    <property type="entry name" value="Amioglycoside_AcTrfase"/>
</dbReference>
<keyword evidence="4" id="KW-0046">Antibiotic resistance</keyword>
<evidence type="ECO:0000313" key="5">
    <source>
        <dbReference type="EMBL" id="KGX85425.1"/>
    </source>
</evidence>
<accession>A0A0A5G2X0</accession>
<dbReference type="GO" id="GO:0046353">
    <property type="term" value="F:aminoglycoside 3-N-acetyltransferase activity"/>
    <property type="evidence" value="ECO:0007669"/>
    <property type="project" value="UniProtKB-EC"/>
</dbReference>
<dbReference type="InterPro" id="IPR028345">
    <property type="entry name" value="Antibiotic_NAT-like"/>
</dbReference>
<evidence type="ECO:0000256" key="4">
    <source>
        <dbReference type="RuleBase" id="RU365031"/>
    </source>
</evidence>
<comment type="similarity">
    <text evidence="1 4">Belongs to the antibiotic N-acetyltransferase family.</text>
</comment>
<dbReference type="EC" id="2.3.1.-" evidence="4"/>
<dbReference type="GO" id="GO:0046677">
    <property type="term" value="P:response to antibiotic"/>
    <property type="evidence" value="ECO:0007669"/>
    <property type="project" value="UniProtKB-KW"/>
</dbReference>
<dbReference type="SUPFAM" id="SSF110710">
    <property type="entry name" value="TTHA0583/YokD-like"/>
    <property type="match status" value="1"/>
</dbReference>
<name>A0A0A5G2X0_9BACI</name>
<protein>
    <recommendedName>
        <fullName evidence="4">Aminoglycoside N(3)-acetyltransferase</fullName>
        <ecNumber evidence="4">2.3.1.-</ecNumber>
    </recommendedName>
</protein>
<dbReference type="PANTHER" id="PTHR11104:SF0">
    <property type="entry name" value="SPBETA PROPHAGE-DERIVED AMINOGLYCOSIDE N(3')-ACETYLTRANSFERASE-LIKE PROTEIN YOKD"/>
    <property type="match status" value="1"/>
</dbReference>
<comment type="catalytic activity">
    <reaction evidence="4">
        <text>a 2-deoxystreptamine antibiotic + acetyl-CoA = an N(3)-acetyl-2-deoxystreptamine antibiotic + CoA + H(+)</text>
        <dbReference type="Rhea" id="RHEA:12665"/>
        <dbReference type="ChEBI" id="CHEBI:15378"/>
        <dbReference type="ChEBI" id="CHEBI:57287"/>
        <dbReference type="ChEBI" id="CHEBI:57288"/>
        <dbReference type="ChEBI" id="CHEBI:57921"/>
        <dbReference type="ChEBI" id="CHEBI:77452"/>
        <dbReference type="EC" id="2.3.1.81"/>
    </reaction>
</comment>
<dbReference type="RefSeq" id="WP_027448006.1">
    <property type="nucleotide sequence ID" value="NZ_AVPF01000040.1"/>
</dbReference>
<evidence type="ECO:0000313" key="6">
    <source>
        <dbReference type="Proteomes" id="UP000030403"/>
    </source>
</evidence>
<dbReference type="Proteomes" id="UP000030403">
    <property type="component" value="Unassembled WGS sequence"/>
</dbReference>
<dbReference type="AlphaFoldDB" id="A0A0A5G2X0"/>
<dbReference type="PANTHER" id="PTHR11104">
    <property type="entry name" value="AMINOGLYCOSIDE N3-ACETYLTRANSFERASE"/>
    <property type="match status" value="1"/>
</dbReference>
<organism evidence="5 6">
    <name type="scientific">Pontibacillus marinus BH030004 = DSM 16465</name>
    <dbReference type="NCBI Taxonomy" id="1385511"/>
    <lineage>
        <taxon>Bacteria</taxon>
        <taxon>Bacillati</taxon>
        <taxon>Bacillota</taxon>
        <taxon>Bacilli</taxon>
        <taxon>Bacillales</taxon>
        <taxon>Bacillaceae</taxon>
        <taxon>Pontibacillus</taxon>
    </lineage>
</organism>
<evidence type="ECO:0000256" key="1">
    <source>
        <dbReference type="ARBA" id="ARBA00006383"/>
    </source>
</evidence>
<proteinExistence type="inferred from homology"/>